<evidence type="ECO:0000256" key="5">
    <source>
        <dbReference type="ARBA" id="ARBA00022725"/>
    </source>
</evidence>
<dbReference type="FunCoup" id="T1H931">
    <property type="interactions" value="29"/>
</dbReference>
<evidence type="ECO:0000256" key="9">
    <source>
        <dbReference type="ARBA" id="ARBA00023224"/>
    </source>
</evidence>
<evidence type="ECO:0000313" key="12">
    <source>
        <dbReference type="Proteomes" id="UP000015103"/>
    </source>
</evidence>
<dbReference type="Pfam" id="PF02949">
    <property type="entry name" value="7tm_6"/>
    <property type="match status" value="1"/>
</dbReference>
<dbReference type="GO" id="GO:0007165">
    <property type="term" value="P:signal transduction"/>
    <property type="evidence" value="ECO:0007669"/>
    <property type="project" value="UniProtKB-KW"/>
</dbReference>
<dbReference type="RefSeq" id="XP_073977666.1">
    <property type="nucleotide sequence ID" value="XM_074121565.1"/>
</dbReference>
<keyword evidence="4 10" id="KW-0812">Transmembrane</keyword>
<organism evidence="11 12">
    <name type="scientific">Rhodnius prolixus</name>
    <name type="common">Triatomid bug</name>
    <dbReference type="NCBI Taxonomy" id="13249"/>
    <lineage>
        <taxon>Eukaryota</taxon>
        <taxon>Metazoa</taxon>
        <taxon>Ecdysozoa</taxon>
        <taxon>Arthropoda</taxon>
        <taxon>Hexapoda</taxon>
        <taxon>Insecta</taxon>
        <taxon>Pterygota</taxon>
        <taxon>Neoptera</taxon>
        <taxon>Paraneoptera</taxon>
        <taxon>Hemiptera</taxon>
        <taxon>Heteroptera</taxon>
        <taxon>Panheteroptera</taxon>
        <taxon>Cimicomorpha</taxon>
        <taxon>Reduviidae</taxon>
        <taxon>Triatominae</taxon>
        <taxon>Rhodnius</taxon>
    </lineage>
</organism>
<comment type="caution">
    <text evidence="10">Lacks conserved residue(s) required for the propagation of feature annotation.</text>
</comment>
<dbReference type="InParanoid" id="T1H931"/>
<evidence type="ECO:0000313" key="11">
    <source>
        <dbReference type="EnsemblMetazoa" id="RPRC000530-PA"/>
    </source>
</evidence>
<proteinExistence type="inferred from homology"/>
<dbReference type="VEuPathDB" id="VectorBase:RPRC000530"/>
<dbReference type="InterPro" id="IPR004117">
    <property type="entry name" value="7tm6_olfct_rcpt"/>
</dbReference>
<comment type="subcellular location">
    <subcellularLocation>
        <location evidence="1 10">Cell membrane</location>
        <topology evidence="1 10">Multi-pass membrane protein</topology>
    </subcellularLocation>
</comment>
<dbReference type="GO" id="GO:0005549">
    <property type="term" value="F:odorant binding"/>
    <property type="evidence" value="ECO:0007669"/>
    <property type="project" value="InterPro"/>
</dbReference>
<dbReference type="HOGENOM" id="CLU_047177_0_0_1"/>
<dbReference type="PANTHER" id="PTHR21137:SF35">
    <property type="entry name" value="ODORANT RECEPTOR 19A-RELATED"/>
    <property type="match status" value="1"/>
</dbReference>
<accession>T1H931</accession>
<keyword evidence="5 10" id="KW-0552">Olfaction</keyword>
<dbReference type="EMBL" id="ACPB03012659">
    <property type="status" value="NOT_ANNOTATED_CDS"/>
    <property type="molecule type" value="Genomic_DNA"/>
</dbReference>
<dbReference type="PANTHER" id="PTHR21137">
    <property type="entry name" value="ODORANT RECEPTOR"/>
    <property type="match status" value="1"/>
</dbReference>
<evidence type="ECO:0000256" key="3">
    <source>
        <dbReference type="ARBA" id="ARBA00022606"/>
    </source>
</evidence>
<dbReference type="GO" id="GO:0004984">
    <property type="term" value="F:olfactory receptor activity"/>
    <property type="evidence" value="ECO:0007669"/>
    <property type="project" value="InterPro"/>
</dbReference>
<feature type="transmembrane region" description="Helical" evidence="10">
    <location>
        <begin position="297"/>
        <end position="323"/>
    </location>
</feature>
<evidence type="ECO:0000256" key="10">
    <source>
        <dbReference type="RuleBase" id="RU351113"/>
    </source>
</evidence>
<keyword evidence="7 10" id="KW-0472">Membrane</keyword>
<feature type="transmembrane region" description="Helical" evidence="10">
    <location>
        <begin position="138"/>
        <end position="161"/>
    </location>
</feature>
<evidence type="ECO:0000256" key="1">
    <source>
        <dbReference type="ARBA" id="ARBA00004651"/>
    </source>
</evidence>
<keyword evidence="12" id="KW-1185">Reference proteome</keyword>
<protein>
    <recommendedName>
        <fullName evidence="10">Odorant receptor</fullName>
    </recommendedName>
</protein>
<feature type="transmembrane region" description="Helical" evidence="10">
    <location>
        <begin position="45"/>
        <end position="69"/>
    </location>
</feature>
<reference evidence="11" key="1">
    <citation type="submission" date="2015-05" db="UniProtKB">
        <authorList>
            <consortium name="EnsemblMetazoa"/>
        </authorList>
    </citation>
    <scope>IDENTIFICATION</scope>
</reference>
<keyword evidence="8 10" id="KW-0675">Receptor</keyword>
<dbReference type="GeneID" id="141450771"/>
<dbReference type="EnsemblMetazoa" id="RPRC000530-RA">
    <property type="protein sequence ID" value="RPRC000530-PA"/>
    <property type="gene ID" value="RPRC000530"/>
</dbReference>
<feature type="transmembrane region" description="Helical" evidence="10">
    <location>
        <begin position="329"/>
        <end position="349"/>
    </location>
</feature>
<evidence type="ECO:0000256" key="7">
    <source>
        <dbReference type="ARBA" id="ARBA00023136"/>
    </source>
</evidence>
<name>T1H931_RHOPR</name>
<dbReference type="Proteomes" id="UP000015103">
    <property type="component" value="Unassembled WGS sequence"/>
</dbReference>
<feature type="transmembrane region" description="Helical" evidence="10">
    <location>
        <begin position="194"/>
        <end position="223"/>
    </location>
</feature>
<keyword evidence="2" id="KW-1003">Cell membrane</keyword>
<dbReference type="GO" id="GO:0005886">
    <property type="term" value="C:plasma membrane"/>
    <property type="evidence" value="ECO:0007669"/>
    <property type="project" value="UniProtKB-SubCell"/>
</dbReference>
<keyword evidence="9 10" id="KW-0807">Transducer</keyword>
<sequence>MPFLDSLITEDKEELHTILDEQYGILLRISCIYPRLNPEKRLKSIVHFSIFFFIFIFDIISKVISLILVSDNFDYIVKVVNGLLIMCIIMSCFVFYNVHRSKLTNLLTLMFDNSVQFDAVTDQFKKNRLNYNKKYNKTVFYTCLFYFTITDTIITIVIPLVDYFKNNRQEVYTKYGVSLNLPKLQWTPFGSDNYWNFTISCLNIAVAQIVHILIISFSVPLFYSLVEHVRLELDTLTYAINRLQDRAIILYEQLYDESVSSYELDNNPALLNCQVQCVKECIRKHQQIIRAVSDLNVLGGVALSFTSYATATLIAIAGISMIFGSGDTFMSGLAFGIAEIGIFFVICWCGEIISGAKNNFEKALYSINWYTVKDKDSARMLQIMLATAQQSRTLYFNKKLHVPANFELFATMMNTAYSYFSLLFHIKKQI</sequence>
<dbReference type="AlphaFoldDB" id="T1H931"/>
<keyword evidence="6 10" id="KW-1133">Transmembrane helix</keyword>
<evidence type="ECO:0000256" key="6">
    <source>
        <dbReference type="ARBA" id="ARBA00022989"/>
    </source>
</evidence>
<evidence type="ECO:0000256" key="4">
    <source>
        <dbReference type="ARBA" id="ARBA00022692"/>
    </source>
</evidence>
<comment type="similarity">
    <text evidence="10">Belongs to the insect chemoreceptor superfamily. Heteromeric odorant receptor channel (TC 1.A.69) family.</text>
</comment>
<evidence type="ECO:0000256" key="8">
    <source>
        <dbReference type="ARBA" id="ARBA00023170"/>
    </source>
</evidence>
<keyword evidence="3 10" id="KW-0716">Sensory transduction</keyword>
<feature type="transmembrane region" description="Helical" evidence="10">
    <location>
        <begin position="75"/>
        <end position="96"/>
    </location>
</feature>
<evidence type="ECO:0000256" key="2">
    <source>
        <dbReference type="ARBA" id="ARBA00022475"/>
    </source>
</evidence>